<reference evidence="1 2" key="1">
    <citation type="submission" date="2019-01" db="EMBL/GenBank/DDBJ databases">
        <title>Filimonas sp. strain TTM-71.</title>
        <authorList>
            <person name="Chen W.-M."/>
        </authorList>
    </citation>
    <scope>NUCLEOTIDE SEQUENCE [LARGE SCALE GENOMIC DNA]</scope>
    <source>
        <strain evidence="1 2">TTM-71</strain>
    </source>
</reference>
<dbReference type="OrthoDB" id="1440566at2"/>
<name>A0A4Q1DC36_9BACT</name>
<dbReference type="Proteomes" id="UP000290545">
    <property type="component" value="Unassembled WGS sequence"/>
</dbReference>
<keyword evidence="2" id="KW-1185">Reference proteome</keyword>
<proteinExistence type="predicted"/>
<dbReference type="RefSeq" id="WP_129002791.1">
    <property type="nucleotide sequence ID" value="NZ_SDHZ01000001.1"/>
</dbReference>
<comment type="caution">
    <text evidence="1">The sequence shown here is derived from an EMBL/GenBank/DDBJ whole genome shotgun (WGS) entry which is preliminary data.</text>
</comment>
<organism evidence="1 2">
    <name type="scientific">Filimonas effusa</name>
    <dbReference type="NCBI Taxonomy" id="2508721"/>
    <lineage>
        <taxon>Bacteria</taxon>
        <taxon>Pseudomonadati</taxon>
        <taxon>Bacteroidota</taxon>
        <taxon>Chitinophagia</taxon>
        <taxon>Chitinophagales</taxon>
        <taxon>Chitinophagaceae</taxon>
        <taxon>Filimonas</taxon>
    </lineage>
</organism>
<gene>
    <name evidence="1" type="ORF">ESB13_09725</name>
</gene>
<sequence>MELTQELFQKCRRISNAIQDFLLQTGMADARSTDVYDFLSRKGLVEKDRHAGLRFRSFLKELKESNLLYLIKQCSCVEKEHTLEWYFNPVHSNNNNIAHSSGKSIRQHRPVMDKQDIELLLNKEAPNVACLPVRNDKKYTPQELELKRYYPLAYEYWTDEELKIMSRVYALCKSVDTVASLLKRQPHVVKEKLTIKTSIG</sequence>
<evidence type="ECO:0000313" key="2">
    <source>
        <dbReference type="Proteomes" id="UP000290545"/>
    </source>
</evidence>
<evidence type="ECO:0000313" key="1">
    <source>
        <dbReference type="EMBL" id="RXK87041.1"/>
    </source>
</evidence>
<dbReference type="EMBL" id="SDHZ01000001">
    <property type="protein sequence ID" value="RXK87041.1"/>
    <property type="molecule type" value="Genomic_DNA"/>
</dbReference>
<accession>A0A4Q1DC36</accession>
<protein>
    <submittedName>
        <fullName evidence="1">Uncharacterized protein</fullName>
    </submittedName>
</protein>
<dbReference type="AlphaFoldDB" id="A0A4Q1DC36"/>